<evidence type="ECO:0000256" key="1">
    <source>
        <dbReference type="SAM" id="MobiDB-lite"/>
    </source>
</evidence>
<dbReference type="EMBL" id="OU963896">
    <property type="protein sequence ID" value="CAH0404538.1"/>
    <property type="molecule type" value="Genomic_DNA"/>
</dbReference>
<accession>A0ABN8B971</accession>
<organism evidence="2 3">
    <name type="scientific">Chilo suppressalis</name>
    <name type="common">Asiatic rice borer moth</name>
    <dbReference type="NCBI Taxonomy" id="168631"/>
    <lineage>
        <taxon>Eukaryota</taxon>
        <taxon>Metazoa</taxon>
        <taxon>Ecdysozoa</taxon>
        <taxon>Arthropoda</taxon>
        <taxon>Hexapoda</taxon>
        <taxon>Insecta</taxon>
        <taxon>Pterygota</taxon>
        <taxon>Neoptera</taxon>
        <taxon>Endopterygota</taxon>
        <taxon>Lepidoptera</taxon>
        <taxon>Glossata</taxon>
        <taxon>Ditrysia</taxon>
        <taxon>Pyraloidea</taxon>
        <taxon>Crambidae</taxon>
        <taxon>Crambinae</taxon>
        <taxon>Chilo</taxon>
    </lineage>
</organism>
<proteinExistence type="predicted"/>
<evidence type="ECO:0000313" key="3">
    <source>
        <dbReference type="Proteomes" id="UP001153292"/>
    </source>
</evidence>
<name>A0ABN8B971_CHISP</name>
<gene>
    <name evidence="2" type="ORF">CHILSU_LOCUS7881</name>
</gene>
<keyword evidence="3" id="KW-1185">Reference proteome</keyword>
<evidence type="ECO:0000313" key="2">
    <source>
        <dbReference type="EMBL" id="CAH0404538.1"/>
    </source>
</evidence>
<reference evidence="2" key="1">
    <citation type="submission" date="2021-12" db="EMBL/GenBank/DDBJ databases">
        <authorList>
            <person name="King R."/>
        </authorList>
    </citation>
    <scope>NUCLEOTIDE SEQUENCE</scope>
</reference>
<dbReference type="Proteomes" id="UP001153292">
    <property type="component" value="Chromosome 3"/>
</dbReference>
<protein>
    <submittedName>
        <fullName evidence="2">Uncharacterized protein</fullName>
    </submittedName>
</protein>
<feature type="region of interest" description="Disordered" evidence="1">
    <location>
        <begin position="161"/>
        <end position="183"/>
    </location>
</feature>
<sequence>MCSNVVECDLSERERQPEAVECVCKGGPTLAILQEVQRGYEERMALIERLGGANKLQMQVEVLRGWVGDLSGQNTLLARAVEELEAEATSRLLLEKRRHSEIVCELRAEREALRRRLARKDSDLRGLVEVLRRLRESDYCTLDGIHFFEITESQIFGSPEWRQEKLEDGDGVGDIKRKHRSKT</sequence>